<evidence type="ECO:0000313" key="2">
    <source>
        <dbReference type="Proteomes" id="UP001234297"/>
    </source>
</evidence>
<accession>A0ACC2KLM3</accession>
<reference evidence="1 2" key="1">
    <citation type="journal article" date="2022" name="Hortic Res">
        <title>A haplotype resolved chromosomal level avocado genome allows analysis of novel avocado genes.</title>
        <authorList>
            <person name="Nath O."/>
            <person name="Fletcher S.J."/>
            <person name="Hayward A."/>
            <person name="Shaw L.M."/>
            <person name="Masouleh A.K."/>
            <person name="Furtado A."/>
            <person name="Henry R.J."/>
            <person name="Mitter N."/>
        </authorList>
    </citation>
    <scope>NUCLEOTIDE SEQUENCE [LARGE SCALE GENOMIC DNA]</scope>
    <source>
        <strain evidence="2">cv. Hass</strain>
    </source>
</reference>
<proteinExistence type="predicted"/>
<dbReference type="EMBL" id="CM056818">
    <property type="protein sequence ID" value="KAJ8621922.1"/>
    <property type="molecule type" value="Genomic_DNA"/>
</dbReference>
<evidence type="ECO:0000313" key="1">
    <source>
        <dbReference type="EMBL" id="KAJ8621922.1"/>
    </source>
</evidence>
<protein>
    <submittedName>
        <fullName evidence="1">Uncharacterized protein</fullName>
    </submittedName>
</protein>
<gene>
    <name evidence="1" type="ORF">MRB53_030451</name>
</gene>
<name>A0ACC2KLM3_PERAE</name>
<dbReference type="Proteomes" id="UP001234297">
    <property type="component" value="Chromosome 10"/>
</dbReference>
<comment type="caution">
    <text evidence="1">The sequence shown here is derived from an EMBL/GenBank/DDBJ whole genome shotgun (WGS) entry which is preliminary data.</text>
</comment>
<keyword evidence="2" id="KW-1185">Reference proteome</keyword>
<organism evidence="1 2">
    <name type="scientific">Persea americana</name>
    <name type="common">Avocado</name>
    <dbReference type="NCBI Taxonomy" id="3435"/>
    <lineage>
        <taxon>Eukaryota</taxon>
        <taxon>Viridiplantae</taxon>
        <taxon>Streptophyta</taxon>
        <taxon>Embryophyta</taxon>
        <taxon>Tracheophyta</taxon>
        <taxon>Spermatophyta</taxon>
        <taxon>Magnoliopsida</taxon>
        <taxon>Magnoliidae</taxon>
        <taxon>Laurales</taxon>
        <taxon>Lauraceae</taxon>
        <taxon>Persea</taxon>
    </lineage>
</organism>
<sequence length="99" mass="11337">MEAERSSFLWPSMMRDRLSENELKRPSPLRTSGIVLCLSDVYISSAFLYTISSSLPKIGVNDFGHGDESLHECLLRRHFGDPMEEEMAAGIWWICESLR</sequence>